<proteinExistence type="predicted"/>
<reference evidence="1" key="1">
    <citation type="submission" date="2023-03" db="EMBL/GenBank/DDBJ databases">
        <title>Chromosome-level genomes of two armyworms, Mythimna separata and Mythimna loreyi, provide insights into the biosynthesis and reception of sex pheromones.</title>
        <authorList>
            <person name="Zhao H."/>
        </authorList>
    </citation>
    <scope>NUCLEOTIDE SEQUENCE</scope>
    <source>
        <strain evidence="1">BeijingLab</strain>
    </source>
</reference>
<name>A0ACC2R7H1_9NEOP</name>
<protein>
    <submittedName>
        <fullName evidence="1">Uncharacterized protein</fullName>
    </submittedName>
</protein>
<gene>
    <name evidence="1" type="ORF">PYW08_014412</name>
</gene>
<evidence type="ECO:0000313" key="2">
    <source>
        <dbReference type="Proteomes" id="UP001231649"/>
    </source>
</evidence>
<sequence length="174" mass="19852">MADQNVDVQIRNAKREDMAAIAEMIQELADFEQMPNGPKMSVEDLRRDGFDKEPPLFQCKVAEMSQPCPQPVVGYALYFPTYSTWEGSSMMLEDLYVRNSQRRKGVGKKLFKAVAKEAFTNGCSRLDFHVLDWNPARKFYESKGAVNLTSKEQWCYYRLGGEALTALSLDEAEE</sequence>
<accession>A0ACC2R7H1</accession>
<organism evidence="1 2">
    <name type="scientific">Mythimna loreyi</name>
    <dbReference type="NCBI Taxonomy" id="667449"/>
    <lineage>
        <taxon>Eukaryota</taxon>
        <taxon>Metazoa</taxon>
        <taxon>Ecdysozoa</taxon>
        <taxon>Arthropoda</taxon>
        <taxon>Hexapoda</taxon>
        <taxon>Insecta</taxon>
        <taxon>Pterygota</taxon>
        <taxon>Neoptera</taxon>
        <taxon>Endopterygota</taxon>
        <taxon>Lepidoptera</taxon>
        <taxon>Glossata</taxon>
        <taxon>Ditrysia</taxon>
        <taxon>Noctuoidea</taxon>
        <taxon>Noctuidae</taxon>
        <taxon>Noctuinae</taxon>
        <taxon>Hadenini</taxon>
        <taxon>Mythimna</taxon>
    </lineage>
</organism>
<evidence type="ECO:0000313" key="1">
    <source>
        <dbReference type="EMBL" id="KAJ8735162.1"/>
    </source>
</evidence>
<keyword evidence="2" id="KW-1185">Reference proteome</keyword>
<dbReference type="Proteomes" id="UP001231649">
    <property type="component" value="Chromosome 5"/>
</dbReference>
<dbReference type="EMBL" id="CM056781">
    <property type="protein sequence ID" value="KAJ8735162.1"/>
    <property type="molecule type" value="Genomic_DNA"/>
</dbReference>
<comment type="caution">
    <text evidence="1">The sequence shown here is derived from an EMBL/GenBank/DDBJ whole genome shotgun (WGS) entry which is preliminary data.</text>
</comment>